<dbReference type="GO" id="GO:0050684">
    <property type="term" value="P:regulation of mRNA processing"/>
    <property type="evidence" value="ECO:0007669"/>
    <property type="project" value="TreeGrafter"/>
</dbReference>
<keyword evidence="6" id="KW-0067">ATP-binding</keyword>
<evidence type="ECO:0000313" key="11">
    <source>
        <dbReference type="Proteomes" id="UP000264800"/>
    </source>
</evidence>
<sequence>MCWIKQHRDSGRCLLVLSPVGRLRGQRVPRAAAAAGRRRPGARRLRPPSRDLPSETRWIFKQNRVVQILSERDQLPVKHFEEEIMAAIDNNPVVIIRGATGCGKTTQVPQYILDRFVKGRPGTPRRISAVSVAERVAYERGEDLGKSCGYSVRFESVLPRPHASILFCTVGVLLRKLEAGIRGISHVIVDEIHERDINTDFLMVVLRDVVQAFPEVRIVLMSATIDTTMFRDYFFTCPIIEVFGRTFPVQGLTCLNFSGNRFSDHVALLSVFQAWDDVR</sequence>
<dbReference type="GO" id="GO:0016887">
    <property type="term" value="F:ATP hydrolysis activity"/>
    <property type="evidence" value="ECO:0007669"/>
    <property type="project" value="TreeGrafter"/>
</dbReference>
<dbReference type="InterPro" id="IPR014001">
    <property type="entry name" value="Helicase_ATP-bd"/>
</dbReference>
<organism evidence="10 11">
    <name type="scientific">Kryptolebias marmoratus</name>
    <name type="common">Mangrove killifish</name>
    <name type="synonym">Rivulus marmoratus</name>
    <dbReference type="NCBI Taxonomy" id="37003"/>
    <lineage>
        <taxon>Eukaryota</taxon>
        <taxon>Metazoa</taxon>
        <taxon>Chordata</taxon>
        <taxon>Craniata</taxon>
        <taxon>Vertebrata</taxon>
        <taxon>Euteleostomi</taxon>
        <taxon>Actinopterygii</taxon>
        <taxon>Neopterygii</taxon>
        <taxon>Teleostei</taxon>
        <taxon>Neoteleostei</taxon>
        <taxon>Acanthomorphata</taxon>
        <taxon>Ovalentaria</taxon>
        <taxon>Atherinomorphae</taxon>
        <taxon>Cyprinodontiformes</taxon>
        <taxon>Rivulidae</taxon>
        <taxon>Kryptolebias</taxon>
    </lineage>
</organism>
<keyword evidence="3" id="KW-0547">Nucleotide-binding</keyword>
<keyword evidence="11" id="KW-1185">Reference proteome</keyword>
<feature type="domain" description="Helicase ATP-binding" evidence="9">
    <location>
        <begin position="85"/>
        <end position="243"/>
    </location>
</feature>
<dbReference type="InterPro" id="IPR027417">
    <property type="entry name" value="P-loop_NTPase"/>
</dbReference>
<comment type="catalytic activity">
    <reaction evidence="7">
        <text>ATP + H2O = ADP + phosphate + H(+)</text>
        <dbReference type="Rhea" id="RHEA:13065"/>
        <dbReference type="ChEBI" id="CHEBI:15377"/>
        <dbReference type="ChEBI" id="CHEBI:15378"/>
        <dbReference type="ChEBI" id="CHEBI:30616"/>
        <dbReference type="ChEBI" id="CHEBI:43474"/>
        <dbReference type="ChEBI" id="CHEBI:456216"/>
        <dbReference type="EC" id="3.6.4.13"/>
    </reaction>
</comment>
<dbReference type="PANTHER" id="PTHR18934">
    <property type="entry name" value="ATP-DEPENDENT RNA HELICASE"/>
    <property type="match status" value="1"/>
</dbReference>
<evidence type="ECO:0000256" key="4">
    <source>
        <dbReference type="ARBA" id="ARBA00022801"/>
    </source>
</evidence>
<name>A0A3Q3B4Q4_KRYMA</name>
<dbReference type="GO" id="GO:1990904">
    <property type="term" value="C:ribonucleoprotein complex"/>
    <property type="evidence" value="ECO:0007669"/>
    <property type="project" value="TreeGrafter"/>
</dbReference>
<protein>
    <recommendedName>
        <fullName evidence="2">RNA helicase</fullName>
        <ecNumber evidence="2">3.6.4.13</ecNumber>
    </recommendedName>
</protein>
<evidence type="ECO:0000256" key="3">
    <source>
        <dbReference type="ARBA" id="ARBA00022741"/>
    </source>
</evidence>
<accession>A0A3Q3B4Q4</accession>
<dbReference type="Gene3D" id="3.40.50.300">
    <property type="entry name" value="P-loop containing nucleotide triphosphate hydrolases"/>
    <property type="match status" value="1"/>
</dbReference>
<evidence type="ECO:0000256" key="2">
    <source>
        <dbReference type="ARBA" id="ARBA00012552"/>
    </source>
</evidence>
<evidence type="ECO:0000313" key="10">
    <source>
        <dbReference type="Ensembl" id="ENSKMAP00000024065.1"/>
    </source>
</evidence>
<proteinExistence type="inferred from homology"/>
<dbReference type="Proteomes" id="UP000264800">
    <property type="component" value="Unplaced"/>
</dbReference>
<dbReference type="PANTHER" id="PTHR18934:SF119">
    <property type="entry name" value="ATP-DEPENDENT RNA HELICASE A"/>
    <property type="match status" value="1"/>
</dbReference>
<dbReference type="STRING" id="37003.ENSKMAP00000024065"/>
<dbReference type="GO" id="GO:0003723">
    <property type="term" value="F:RNA binding"/>
    <property type="evidence" value="ECO:0007669"/>
    <property type="project" value="TreeGrafter"/>
</dbReference>
<reference evidence="10" key="2">
    <citation type="submission" date="2025-09" db="UniProtKB">
        <authorList>
            <consortium name="Ensembl"/>
        </authorList>
    </citation>
    <scope>IDENTIFICATION</scope>
</reference>
<dbReference type="SUPFAM" id="SSF52540">
    <property type="entry name" value="P-loop containing nucleoside triphosphate hydrolases"/>
    <property type="match status" value="1"/>
</dbReference>
<feature type="region of interest" description="Disordered" evidence="8">
    <location>
        <begin position="28"/>
        <end position="52"/>
    </location>
</feature>
<dbReference type="PROSITE" id="PS51192">
    <property type="entry name" value="HELICASE_ATP_BIND_1"/>
    <property type="match status" value="1"/>
</dbReference>
<dbReference type="EC" id="3.6.4.13" evidence="2"/>
<dbReference type="GO" id="GO:0043138">
    <property type="term" value="F:3'-5' DNA helicase activity"/>
    <property type="evidence" value="ECO:0007669"/>
    <property type="project" value="TreeGrafter"/>
</dbReference>
<dbReference type="InterPro" id="IPR011545">
    <property type="entry name" value="DEAD/DEAH_box_helicase_dom"/>
</dbReference>
<dbReference type="AlphaFoldDB" id="A0A3Q3B4Q4"/>
<evidence type="ECO:0000256" key="8">
    <source>
        <dbReference type="SAM" id="MobiDB-lite"/>
    </source>
</evidence>
<keyword evidence="5" id="KW-0347">Helicase</keyword>
<comment type="similarity">
    <text evidence="1">Belongs to the DEAD box helicase family. DEAH subfamily.</text>
</comment>
<evidence type="ECO:0000256" key="7">
    <source>
        <dbReference type="ARBA" id="ARBA00047984"/>
    </source>
</evidence>
<dbReference type="GO" id="GO:0005730">
    <property type="term" value="C:nucleolus"/>
    <property type="evidence" value="ECO:0007669"/>
    <property type="project" value="TreeGrafter"/>
</dbReference>
<dbReference type="Pfam" id="PF00270">
    <property type="entry name" value="DEAD"/>
    <property type="match status" value="1"/>
</dbReference>
<feature type="compositionally biased region" description="Basic residues" evidence="8">
    <location>
        <begin position="36"/>
        <end position="47"/>
    </location>
</feature>
<dbReference type="GO" id="GO:0003724">
    <property type="term" value="F:RNA helicase activity"/>
    <property type="evidence" value="ECO:0007669"/>
    <property type="project" value="UniProtKB-EC"/>
</dbReference>
<reference evidence="10" key="1">
    <citation type="submission" date="2025-08" db="UniProtKB">
        <authorList>
            <consortium name="Ensembl"/>
        </authorList>
    </citation>
    <scope>IDENTIFICATION</scope>
</reference>
<keyword evidence="4" id="KW-0378">Hydrolase</keyword>
<dbReference type="GO" id="GO:0045944">
    <property type="term" value="P:positive regulation of transcription by RNA polymerase II"/>
    <property type="evidence" value="ECO:0007669"/>
    <property type="project" value="TreeGrafter"/>
</dbReference>
<dbReference type="Ensembl" id="ENSKMAT00000024370.1">
    <property type="protein sequence ID" value="ENSKMAP00000024065.1"/>
    <property type="gene ID" value="ENSKMAG00000017840.1"/>
</dbReference>
<evidence type="ECO:0000259" key="9">
    <source>
        <dbReference type="PROSITE" id="PS51192"/>
    </source>
</evidence>
<dbReference type="SMART" id="SM00487">
    <property type="entry name" value="DEXDc"/>
    <property type="match status" value="1"/>
</dbReference>
<dbReference type="GeneTree" id="ENSGT00940000155924"/>
<dbReference type="GO" id="GO:0005524">
    <property type="term" value="F:ATP binding"/>
    <property type="evidence" value="ECO:0007669"/>
    <property type="project" value="UniProtKB-KW"/>
</dbReference>
<evidence type="ECO:0000256" key="5">
    <source>
        <dbReference type="ARBA" id="ARBA00022806"/>
    </source>
</evidence>
<dbReference type="InterPro" id="IPR002464">
    <property type="entry name" value="DNA/RNA_helicase_DEAH_CS"/>
</dbReference>
<dbReference type="OMA" id="SETRWIF"/>
<dbReference type="PROSITE" id="PS00690">
    <property type="entry name" value="DEAH_ATP_HELICASE"/>
    <property type="match status" value="1"/>
</dbReference>
<evidence type="ECO:0000256" key="6">
    <source>
        <dbReference type="ARBA" id="ARBA00022840"/>
    </source>
</evidence>
<dbReference type="FunFam" id="3.40.50.300:FF:000284">
    <property type="entry name" value="probable ATP-dependent RNA helicase YTHDC2"/>
    <property type="match status" value="1"/>
</dbReference>
<evidence type="ECO:0000256" key="1">
    <source>
        <dbReference type="ARBA" id="ARBA00008792"/>
    </source>
</evidence>